<dbReference type="SUPFAM" id="SSF55846">
    <property type="entry name" value="N-acetylmuramoyl-L-alanine amidase-like"/>
    <property type="match status" value="1"/>
</dbReference>
<evidence type="ECO:0000256" key="5">
    <source>
        <dbReference type="ARBA" id="ARBA00023316"/>
    </source>
</evidence>
<dbReference type="InterPro" id="IPR051206">
    <property type="entry name" value="NAMLAA_amidase_2"/>
</dbReference>
<organism evidence="7 8">
    <name type="scientific">Marinibaculum pumilum</name>
    <dbReference type="NCBI Taxonomy" id="1766165"/>
    <lineage>
        <taxon>Bacteria</taxon>
        <taxon>Pseudomonadati</taxon>
        <taxon>Pseudomonadota</taxon>
        <taxon>Alphaproteobacteria</taxon>
        <taxon>Rhodospirillales</taxon>
        <taxon>Rhodospirillaceae</taxon>
        <taxon>Marinibaculum</taxon>
    </lineage>
</organism>
<dbReference type="Pfam" id="PF01471">
    <property type="entry name" value="PG_binding_1"/>
    <property type="match status" value="1"/>
</dbReference>
<dbReference type="InterPro" id="IPR036505">
    <property type="entry name" value="Amidase/PGRP_sf"/>
</dbReference>
<dbReference type="GO" id="GO:0008745">
    <property type="term" value="F:N-acetylmuramoyl-L-alanine amidase activity"/>
    <property type="evidence" value="ECO:0007669"/>
    <property type="project" value="UniProtKB-EC"/>
</dbReference>
<dbReference type="EMBL" id="JBHRTR010000019">
    <property type="protein sequence ID" value="MFC3227094.1"/>
    <property type="molecule type" value="Genomic_DNA"/>
</dbReference>
<feature type="domain" description="N-acetylmuramoyl-L-alanine amidase" evidence="6">
    <location>
        <begin position="24"/>
        <end position="161"/>
    </location>
</feature>
<protein>
    <recommendedName>
        <fullName evidence="3">N-acetylmuramoyl-L-alanine amidase</fullName>
        <ecNumber evidence="3">3.5.1.28</ecNumber>
    </recommendedName>
</protein>
<evidence type="ECO:0000313" key="7">
    <source>
        <dbReference type="EMBL" id="MFC3227094.1"/>
    </source>
</evidence>
<dbReference type="RefSeq" id="WP_379899254.1">
    <property type="nucleotide sequence ID" value="NZ_JBHRTR010000019.1"/>
</dbReference>
<dbReference type="PANTHER" id="PTHR30417:SF1">
    <property type="entry name" value="N-ACETYLMURAMOYL-L-ALANINE AMIDASE AMID"/>
    <property type="match status" value="1"/>
</dbReference>
<comment type="similarity">
    <text evidence="2">Belongs to the N-acetylmuramoyl-L-alanine amidase 2 family.</text>
</comment>
<dbReference type="InterPro" id="IPR036365">
    <property type="entry name" value="PGBD-like_sf"/>
</dbReference>
<dbReference type="Gene3D" id="1.10.101.10">
    <property type="entry name" value="PGBD-like superfamily/PGBD"/>
    <property type="match status" value="1"/>
</dbReference>
<keyword evidence="8" id="KW-1185">Reference proteome</keyword>
<dbReference type="EC" id="3.5.1.28" evidence="3"/>
<comment type="caution">
    <text evidence="7">The sequence shown here is derived from an EMBL/GenBank/DDBJ whole genome shotgun (WGS) entry which is preliminary data.</text>
</comment>
<evidence type="ECO:0000256" key="2">
    <source>
        <dbReference type="ARBA" id="ARBA00007553"/>
    </source>
</evidence>
<dbReference type="InterPro" id="IPR002477">
    <property type="entry name" value="Peptidoglycan-bd-like"/>
</dbReference>
<name>A0ABV7KXX0_9PROT</name>
<keyword evidence="5" id="KW-0961">Cell wall biogenesis/degradation</keyword>
<sequence>MLPSGFEGSGPVFATALPVVDRPSPNHGPRVGGDAVEMVLLHYTDMESMAAAADRLTDPAAEVSAHYLVDEDGTIHRLVPEGRRAWHAGRACWAGLRDVNSRSIGIEIVNPGHSCGYRPFPAAQMDAVTALCTDIVARHRIDPRLVLAHSDVAPQRKRDPGELFDWARLARAGLGLWPRHGFDPEAAAAHAPAMAPGQAGAVVLDLQFALDGIGYEVEGNGLYDPYLAAVVTAFQRHFRPALCDGAADPETLGLVYEILAVAQGPRPSLPARADRET</sequence>
<dbReference type="InterPro" id="IPR036366">
    <property type="entry name" value="PGBDSf"/>
</dbReference>
<dbReference type="InterPro" id="IPR002502">
    <property type="entry name" value="Amidase_domain"/>
</dbReference>
<dbReference type="Gene3D" id="3.40.80.10">
    <property type="entry name" value="Peptidoglycan recognition protein-like"/>
    <property type="match status" value="1"/>
</dbReference>
<dbReference type="Proteomes" id="UP001595528">
    <property type="component" value="Unassembled WGS sequence"/>
</dbReference>
<dbReference type="SUPFAM" id="SSF47090">
    <property type="entry name" value="PGBD-like"/>
    <property type="match status" value="1"/>
</dbReference>
<dbReference type="SMART" id="SM00644">
    <property type="entry name" value="Ami_2"/>
    <property type="match status" value="1"/>
</dbReference>
<evidence type="ECO:0000259" key="6">
    <source>
        <dbReference type="SMART" id="SM00644"/>
    </source>
</evidence>
<evidence type="ECO:0000256" key="3">
    <source>
        <dbReference type="ARBA" id="ARBA00011901"/>
    </source>
</evidence>
<reference evidence="8" key="1">
    <citation type="journal article" date="2019" name="Int. J. Syst. Evol. Microbiol.">
        <title>The Global Catalogue of Microorganisms (GCM) 10K type strain sequencing project: providing services to taxonomists for standard genome sequencing and annotation.</title>
        <authorList>
            <consortium name="The Broad Institute Genomics Platform"/>
            <consortium name="The Broad Institute Genome Sequencing Center for Infectious Disease"/>
            <person name="Wu L."/>
            <person name="Ma J."/>
        </authorList>
    </citation>
    <scope>NUCLEOTIDE SEQUENCE [LARGE SCALE GENOMIC DNA]</scope>
    <source>
        <strain evidence="8">KCTC 42964</strain>
    </source>
</reference>
<evidence type="ECO:0000313" key="8">
    <source>
        <dbReference type="Proteomes" id="UP001595528"/>
    </source>
</evidence>
<evidence type="ECO:0000256" key="4">
    <source>
        <dbReference type="ARBA" id="ARBA00022801"/>
    </source>
</evidence>
<dbReference type="Pfam" id="PF01510">
    <property type="entry name" value="Amidase_2"/>
    <property type="match status" value="1"/>
</dbReference>
<accession>A0ABV7KXX0</accession>
<dbReference type="CDD" id="cd06583">
    <property type="entry name" value="PGRP"/>
    <property type="match status" value="1"/>
</dbReference>
<comment type="catalytic activity">
    <reaction evidence="1">
        <text>Hydrolyzes the link between N-acetylmuramoyl residues and L-amino acid residues in certain cell-wall glycopeptides.</text>
        <dbReference type="EC" id="3.5.1.28"/>
    </reaction>
</comment>
<dbReference type="PANTHER" id="PTHR30417">
    <property type="entry name" value="N-ACETYLMURAMOYL-L-ALANINE AMIDASE AMID"/>
    <property type="match status" value="1"/>
</dbReference>
<keyword evidence="4 7" id="KW-0378">Hydrolase</keyword>
<proteinExistence type="inferred from homology"/>
<gene>
    <name evidence="7" type="ORF">ACFOGJ_07635</name>
</gene>
<evidence type="ECO:0000256" key="1">
    <source>
        <dbReference type="ARBA" id="ARBA00001561"/>
    </source>
</evidence>